<organism evidence="1 2">
    <name type="scientific">Pseudooctadecabacter jejudonensis</name>
    <dbReference type="NCBI Taxonomy" id="1391910"/>
    <lineage>
        <taxon>Bacteria</taxon>
        <taxon>Pseudomonadati</taxon>
        <taxon>Pseudomonadota</taxon>
        <taxon>Alphaproteobacteria</taxon>
        <taxon>Rhodobacterales</taxon>
        <taxon>Paracoccaceae</taxon>
        <taxon>Pseudooctadecabacter</taxon>
    </lineage>
</organism>
<gene>
    <name evidence="1" type="ORF">PSJ8397_00906</name>
</gene>
<protein>
    <submittedName>
        <fullName evidence="1">Uncharacterized protein</fullName>
    </submittedName>
</protein>
<dbReference type="RefSeq" id="WP_085863310.1">
    <property type="nucleotide sequence ID" value="NZ_FWFT01000001.1"/>
</dbReference>
<evidence type="ECO:0000313" key="1">
    <source>
        <dbReference type="EMBL" id="SLN22440.1"/>
    </source>
</evidence>
<evidence type="ECO:0000313" key="2">
    <source>
        <dbReference type="Proteomes" id="UP000193623"/>
    </source>
</evidence>
<dbReference type="Proteomes" id="UP000193623">
    <property type="component" value="Unassembled WGS sequence"/>
</dbReference>
<dbReference type="EMBL" id="FWFT01000001">
    <property type="protein sequence ID" value="SLN22440.1"/>
    <property type="molecule type" value="Genomic_DNA"/>
</dbReference>
<dbReference type="PROSITE" id="PS51257">
    <property type="entry name" value="PROKAR_LIPOPROTEIN"/>
    <property type="match status" value="1"/>
</dbReference>
<proteinExistence type="predicted"/>
<reference evidence="1 2" key="1">
    <citation type="submission" date="2017-03" db="EMBL/GenBank/DDBJ databases">
        <authorList>
            <person name="Afonso C.L."/>
            <person name="Miller P.J."/>
            <person name="Scott M.A."/>
            <person name="Spackman E."/>
            <person name="Goraichik I."/>
            <person name="Dimitrov K.M."/>
            <person name="Suarez D.L."/>
            <person name="Swayne D.E."/>
        </authorList>
    </citation>
    <scope>NUCLEOTIDE SEQUENCE [LARGE SCALE GENOMIC DNA]</scope>
    <source>
        <strain evidence="1 2">CECT 8397</strain>
    </source>
</reference>
<dbReference type="AlphaFoldDB" id="A0A1Y5RPP2"/>
<name>A0A1Y5RPP2_9RHOB</name>
<accession>A0A1Y5RPP2</accession>
<dbReference type="OrthoDB" id="7873001at2"/>
<sequence length="127" mass="13349">MRLLGCAMALAGLTACMETAPVETGAAEAASMTLTTRAQFEQAIVGRTLDFQGNTFAFNADGTISGPWDGQGISGTWTWEEGAACREGSIGTSRTLDLDCQIWAVSGNEATVTRDRGNGASFVYSIR</sequence>
<keyword evidence="2" id="KW-1185">Reference proteome</keyword>